<comment type="caution">
    <text evidence="1">The sequence shown here is derived from an EMBL/GenBank/DDBJ whole genome shotgun (WGS) entry which is preliminary data.</text>
</comment>
<reference evidence="2" key="1">
    <citation type="journal article" date="2019" name="Int. J. Syst. Evol. Microbiol.">
        <title>The Global Catalogue of Microorganisms (GCM) 10K type strain sequencing project: providing services to taxonomists for standard genome sequencing and annotation.</title>
        <authorList>
            <consortium name="The Broad Institute Genomics Platform"/>
            <consortium name="The Broad Institute Genome Sequencing Center for Infectious Disease"/>
            <person name="Wu L."/>
            <person name="Ma J."/>
        </authorList>
    </citation>
    <scope>NUCLEOTIDE SEQUENCE [LARGE SCALE GENOMIC DNA]</scope>
    <source>
        <strain evidence="2">JCM 31696</strain>
    </source>
</reference>
<proteinExistence type="predicted"/>
<dbReference type="Proteomes" id="UP001597083">
    <property type="component" value="Unassembled WGS sequence"/>
</dbReference>
<protein>
    <submittedName>
        <fullName evidence="1">Uncharacterized protein</fullName>
    </submittedName>
</protein>
<dbReference type="EMBL" id="JBHTIR010000278">
    <property type="protein sequence ID" value="MFD0851221.1"/>
    <property type="molecule type" value="Genomic_DNA"/>
</dbReference>
<organism evidence="1 2">
    <name type="scientific">Actinomadura adrarensis</name>
    <dbReference type="NCBI Taxonomy" id="1819600"/>
    <lineage>
        <taxon>Bacteria</taxon>
        <taxon>Bacillati</taxon>
        <taxon>Actinomycetota</taxon>
        <taxon>Actinomycetes</taxon>
        <taxon>Streptosporangiales</taxon>
        <taxon>Thermomonosporaceae</taxon>
        <taxon>Actinomadura</taxon>
    </lineage>
</organism>
<evidence type="ECO:0000313" key="1">
    <source>
        <dbReference type="EMBL" id="MFD0851221.1"/>
    </source>
</evidence>
<keyword evidence="2" id="KW-1185">Reference proteome</keyword>
<sequence>MKRLIPYPVLIGDISLEVRQARLDDDPLPFSMISAQQRMVALHQVEREHWETARLSVRLCAPRRELESGPWSEESCFAVLSERRTNVRTTSRLREDEPGVWTGDVVIHRDRHVGRVQLSGHVVANVNGTAGRQIGTAGETWTVDLEARTPVKNNTVRTVWADFGDERYARLRPFSSDPWTVESVGDEPVLYLNKGFEGLAALLESTRSADRAARDAVSAQIAQDVWTVLFNAAVYAIDFESGSPDWPGGWHEAILKRLLADVFPDRSAEDALTELANRRKTGDGGGDLQSRLLHAAAKQARLPRNLGAFIRTARKTGQESQ</sequence>
<name>A0ABW3CCF5_9ACTN</name>
<accession>A0ABW3CCF5</accession>
<gene>
    <name evidence="1" type="ORF">ACFQ07_03275</name>
</gene>
<evidence type="ECO:0000313" key="2">
    <source>
        <dbReference type="Proteomes" id="UP001597083"/>
    </source>
</evidence>